<dbReference type="Proteomes" id="UP000002186">
    <property type="component" value="Chromosome"/>
</dbReference>
<reference evidence="2 3" key="2">
    <citation type="journal article" date="2012" name="Stand. Genomic Sci.">
        <title>Complete genome sequence of Thauera aminoaromatica strain MZ1T.</title>
        <authorList>
            <person name="Jiang K."/>
            <person name="Sanseverino J."/>
            <person name="Chauhan A."/>
            <person name="Lucas S."/>
            <person name="Copeland A."/>
            <person name="Lapidus A."/>
            <person name="Del Rio T.G."/>
            <person name="Dalin E."/>
            <person name="Tice H."/>
            <person name="Bruce D."/>
            <person name="Goodwin L."/>
            <person name="Pitluck S."/>
            <person name="Sims D."/>
            <person name="Brettin T."/>
            <person name="Detter J.C."/>
            <person name="Han C."/>
            <person name="Chang Y.J."/>
            <person name="Larimer F."/>
            <person name="Land M."/>
            <person name="Hauser L."/>
            <person name="Kyrpides N.C."/>
            <person name="Mikhailova N."/>
            <person name="Moser S."/>
            <person name="Jegier P."/>
            <person name="Close D."/>
            <person name="Debruyn J.M."/>
            <person name="Wang Y."/>
            <person name="Layton A.C."/>
            <person name="Allen M.S."/>
            <person name="Sayler G.S."/>
        </authorList>
    </citation>
    <scope>NUCLEOTIDE SEQUENCE [LARGE SCALE GENOMIC DNA]</scope>
    <source>
        <strain evidence="2 3">MZ1T</strain>
    </source>
</reference>
<dbReference type="GO" id="GO:0006974">
    <property type="term" value="P:DNA damage response"/>
    <property type="evidence" value="ECO:0007669"/>
    <property type="project" value="TreeGrafter"/>
</dbReference>
<evidence type="ECO:0000313" key="2">
    <source>
        <dbReference type="EMBL" id="ACK54421.1"/>
    </source>
</evidence>
<gene>
    <name evidence="2" type="ordered locus">Tmz1t_1666</name>
</gene>
<dbReference type="Gene3D" id="3.30.70.2970">
    <property type="entry name" value="Protein of unknown function (DUF541), domain 2"/>
    <property type="match status" value="1"/>
</dbReference>
<proteinExistence type="predicted"/>
<dbReference type="RefSeq" id="WP_004305918.1">
    <property type="nucleotide sequence ID" value="NC_011662.2"/>
</dbReference>
<feature type="chain" id="PRO_5002944922" evidence="1">
    <location>
        <begin position="25"/>
        <end position="233"/>
    </location>
</feature>
<sequence>MRTALATLATLAALAALQSAPALAADTPAPPTVELAAEASGPAANDLAVAVMYAERSGASAAAVAREVNRDIAAALELARAQGAVKVQSGNVSTWPAYGKDGQGRITAWRMRSELRLESTDTAAMSELVGKLQESLALAQLSMEPAPETRRKAVSDVTVDALRAFEARAKLIADTLGRRYRIAHLSVGEHGLQPPPMPRMRAAAMAAEAAPAPLEGGESRVSVQVGGRIELLD</sequence>
<dbReference type="STRING" id="85643.Tmz1t_1666"/>
<dbReference type="eggNOG" id="COG3471">
    <property type="taxonomic scope" value="Bacteria"/>
</dbReference>
<protein>
    <submittedName>
        <fullName evidence="2">Cyclic nucleotide-binding protein</fullName>
    </submittedName>
</protein>
<dbReference type="Gene3D" id="3.30.110.170">
    <property type="entry name" value="Protein of unknown function (DUF541), domain 1"/>
    <property type="match status" value="1"/>
</dbReference>
<reference evidence="3" key="1">
    <citation type="submission" date="2009-05" db="EMBL/GenBank/DDBJ databases">
        <title>Complete sequence of chromosome of Thauera sp. MZ1T.</title>
        <authorList>
            <consortium name="US DOE Joint Genome Institute"/>
            <person name="Lucas S."/>
            <person name="Copeland A."/>
            <person name="Lapidus A."/>
            <person name="Glavina del Rio T."/>
            <person name="Dalin E."/>
            <person name="Tice H."/>
            <person name="Bruce D."/>
            <person name="Goodwin L."/>
            <person name="Pitluck S."/>
            <person name="Sims D."/>
            <person name="Brettin T."/>
            <person name="Detter J.C."/>
            <person name="Han C."/>
            <person name="Larimer F."/>
            <person name="Land M."/>
            <person name="Hauser L."/>
            <person name="Kyrpides N."/>
            <person name="Mikhailova N."/>
            <person name="Sayler G.S."/>
        </authorList>
    </citation>
    <scope>NUCLEOTIDE SEQUENCE [LARGE SCALE GENOMIC DNA]</scope>
    <source>
        <strain evidence="3">MZ1T</strain>
    </source>
</reference>
<dbReference type="OrthoDB" id="7062395at2"/>
<evidence type="ECO:0000256" key="1">
    <source>
        <dbReference type="SAM" id="SignalP"/>
    </source>
</evidence>
<dbReference type="EMBL" id="CP001281">
    <property type="protein sequence ID" value="ACK54421.1"/>
    <property type="molecule type" value="Genomic_DNA"/>
</dbReference>
<dbReference type="KEGG" id="tmz:Tmz1t_1666"/>
<dbReference type="InterPro" id="IPR007497">
    <property type="entry name" value="SIMPL/DUF541"/>
</dbReference>
<organism evidence="2 3">
    <name type="scientific">Thauera aminoaromatica</name>
    <dbReference type="NCBI Taxonomy" id="164330"/>
    <lineage>
        <taxon>Bacteria</taxon>
        <taxon>Pseudomonadati</taxon>
        <taxon>Pseudomonadota</taxon>
        <taxon>Betaproteobacteria</taxon>
        <taxon>Rhodocyclales</taxon>
        <taxon>Zoogloeaceae</taxon>
        <taxon>Thauera</taxon>
    </lineage>
</organism>
<keyword evidence="3" id="KW-1185">Reference proteome</keyword>
<dbReference type="AlphaFoldDB" id="C4ZJN9"/>
<dbReference type="PANTHER" id="PTHR34387:SF1">
    <property type="entry name" value="PERIPLASMIC IMMUNOGENIC PROTEIN"/>
    <property type="match status" value="1"/>
</dbReference>
<accession>C4ZJN9</accession>
<dbReference type="HOGENOM" id="CLU_086898_0_0_4"/>
<dbReference type="InterPro" id="IPR052022">
    <property type="entry name" value="26kDa_periplasmic_antigen"/>
</dbReference>
<dbReference type="Pfam" id="PF04402">
    <property type="entry name" value="SIMPL"/>
    <property type="match status" value="1"/>
</dbReference>
<evidence type="ECO:0000313" key="3">
    <source>
        <dbReference type="Proteomes" id="UP000002186"/>
    </source>
</evidence>
<keyword evidence="1" id="KW-0732">Signal</keyword>
<feature type="signal peptide" evidence="1">
    <location>
        <begin position="1"/>
        <end position="24"/>
    </location>
</feature>
<name>C4ZJN9_THASP</name>
<dbReference type="PANTHER" id="PTHR34387">
    <property type="entry name" value="SLR1258 PROTEIN"/>
    <property type="match status" value="1"/>
</dbReference>